<dbReference type="Proteomes" id="UP001317742">
    <property type="component" value="Chromosome"/>
</dbReference>
<dbReference type="Gene3D" id="2.60.40.10">
    <property type="entry name" value="Immunoglobulins"/>
    <property type="match status" value="1"/>
</dbReference>
<dbReference type="CDD" id="cd02859">
    <property type="entry name" value="E_set_AMPKbeta_like_N"/>
    <property type="match status" value="1"/>
</dbReference>
<evidence type="ECO:0000259" key="1">
    <source>
        <dbReference type="Pfam" id="PF16561"/>
    </source>
</evidence>
<dbReference type="RefSeq" id="WP_281763143.1">
    <property type="nucleotide sequence ID" value="NZ_AP026709.1"/>
</dbReference>
<sequence length="190" mass="21147">MTDEQKKILMEDAIIESIRRAPETAVPEGFSERVMEGLSPKTPSVWTRIYLWLVRPQVMTIRPFQVIPVVTLAVALLAFSFIQMNPAPGTDGLQLSTVKFVMYDGGMSAQNVSVVGSFNGWKSDRSVMWYSVEAGAWVLEAELPPGDHEYLFLVNGKNLVPDPLAPLTRDDGFGNRNSIMFVVQNNEQAL</sequence>
<dbReference type="InterPro" id="IPR013783">
    <property type="entry name" value="Ig-like_fold"/>
</dbReference>
<proteinExistence type="predicted"/>
<organism evidence="2 3">
    <name type="scientific">Pseudodesulfovibrio nedwellii</name>
    <dbReference type="NCBI Taxonomy" id="2973072"/>
    <lineage>
        <taxon>Bacteria</taxon>
        <taxon>Pseudomonadati</taxon>
        <taxon>Thermodesulfobacteriota</taxon>
        <taxon>Desulfovibrionia</taxon>
        <taxon>Desulfovibrionales</taxon>
        <taxon>Desulfovibrionaceae</taxon>
    </lineage>
</organism>
<dbReference type="EMBL" id="AP026709">
    <property type="protein sequence ID" value="BDQ37290.1"/>
    <property type="molecule type" value="Genomic_DNA"/>
</dbReference>
<protein>
    <recommendedName>
        <fullName evidence="1">AMP-activated protein kinase glycogen-binding domain-containing protein</fullName>
    </recommendedName>
</protein>
<dbReference type="SUPFAM" id="SSF81296">
    <property type="entry name" value="E set domains"/>
    <property type="match status" value="1"/>
</dbReference>
<feature type="domain" description="AMP-activated protein kinase glycogen-binding" evidence="1">
    <location>
        <begin position="108"/>
        <end position="185"/>
    </location>
</feature>
<name>A0ABM8B0I2_9BACT</name>
<dbReference type="InterPro" id="IPR032640">
    <property type="entry name" value="AMPK1_CBM"/>
</dbReference>
<gene>
    <name evidence="2" type="ORF">SYK_16500</name>
</gene>
<dbReference type="Pfam" id="PF16561">
    <property type="entry name" value="AMPK1_CBM"/>
    <property type="match status" value="1"/>
</dbReference>
<accession>A0ABM8B0I2</accession>
<dbReference type="InterPro" id="IPR014756">
    <property type="entry name" value="Ig_E-set"/>
</dbReference>
<evidence type="ECO:0000313" key="2">
    <source>
        <dbReference type="EMBL" id="BDQ37290.1"/>
    </source>
</evidence>
<evidence type="ECO:0000313" key="3">
    <source>
        <dbReference type="Proteomes" id="UP001317742"/>
    </source>
</evidence>
<reference evidence="2 3" key="1">
    <citation type="submission" date="2022-08" db="EMBL/GenBank/DDBJ databases">
        <title>Genome Sequence of the sulphate-reducing bacterium, Pseudodesulfovibrio sp. SYK.</title>
        <authorList>
            <person name="Kondo R."/>
            <person name="Kataoka T."/>
        </authorList>
    </citation>
    <scope>NUCLEOTIDE SEQUENCE [LARGE SCALE GENOMIC DNA]</scope>
    <source>
        <strain evidence="2 3">SYK</strain>
    </source>
</reference>
<keyword evidence="3" id="KW-1185">Reference proteome</keyword>